<dbReference type="AlphaFoldDB" id="A0A3B6VR19"/>
<dbReference type="KEGG" id="bpip:BPP43_07410"/>
<evidence type="ECO:0008006" key="3">
    <source>
        <dbReference type="Google" id="ProtNLM"/>
    </source>
</evidence>
<reference evidence="1 2" key="1">
    <citation type="journal article" date="2013" name="Genome Announc.">
        <title>Complete Genome Sequence of the Porcine Strain Brachyspira pilosicoli P43/6/78(T.).</title>
        <authorList>
            <person name="Lin C."/>
            <person name="den Bakker H.C."/>
            <person name="Suzuki H."/>
            <person name="Lefebure T."/>
            <person name="Ponnala L."/>
            <person name="Sun Q."/>
            <person name="Stanhope M.J."/>
            <person name="Wiedmann M."/>
            <person name="Duhamel G.E."/>
        </authorList>
    </citation>
    <scope>NUCLEOTIDE SEQUENCE [LARGE SCALE GENOMIC DNA]</scope>
    <source>
        <strain evidence="1 2">P43/6/78</strain>
    </source>
</reference>
<accession>A0A3B6VR19</accession>
<evidence type="ECO:0000313" key="2">
    <source>
        <dbReference type="Proteomes" id="UP000010793"/>
    </source>
</evidence>
<dbReference type="EMBL" id="CP002873">
    <property type="protein sequence ID" value="AGA66702.1"/>
    <property type="molecule type" value="Genomic_DNA"/>
</dbReference>
<keyword evidence="2" id="KW-1185">Reference proteome</keyword>
<sequence length="125" mass="14658">MKKTKKKNDILEFSCTGCGLCCKENGYVYFSLEDIKKASDYLNINPLVFISKYLKHSYSLEYHIKVDEENRCPFLDENDKCIIHDAKPKQCRTFPYWNEYTDKNGNLISGKFNRPCPGVRVKNKK</sequence>
<dbReference type="Proteomes" id="UP000010793">
    <property type="component" value="Chromosome"/>
</dbReference>
<gene>
    <name evidence="1" type="ORF">BPP43_07410</name>
</gene>
<dbReference type="InterPro" id="IPR005358">
    <property type="entry name" value="Puta_zinc/iron-chelating_dom"/>
</dbReference>
<dbReference type="GeneID" id="56440133"/>
<dbReference type="PANTHER" id="PTHR35866:SF1">
    <property type="entry name" value="YKGJ FAMILY CYSTEINE CLUSTER PROTEIN"/>
    <property type="match status" value="1"/>
</dbReference>
<evidence type="ECO:0000313" key="1">
    <source>
        <dbReference type="EMBL" id="AGA66702.1"/>
    </source>
</evidence>
<protein>
    <recommendedName>
        <fullName evidence="3">Flagellin N-methylase</fullName>
    </recommendedName>
</protein>
<name>A0A3B6VR19_BRAPL</name>
<organism evidence="1 2">
    <name type="scientific">Brachyspira pilosicoli P43/6/78</name>
    <dbReference type="NCBI Taxonomy" id="1042417"/>
    <lineage>
        <taxon>Bacteria</taxon>
        <taxon>Pseudomonadati</taxon>
        <taxon>Spirochaetota</taxon>
        <taxon>Spirochaetia</taxon>
        <taxon>Brachyspirales</taxon>
        <taxon>Brachyspiraceae</taxon>
        <taxon>Brachyspira</taxon>
    </lineage>
</organism>
<dbReference type="RefSeq" id="WP_013244504.1">
    <property type="nucleotide sequence ID" value="NC_019908.1"/>
</dbReference>
<dbReference type="PANTHER" id="PTHR35866">
    <property type="entry name" value="PUTATIVE-RELATED"/>
    <property type="match status" value="1"/>
</dbReference>
<proteinExistence type="predicted"/>
<dbReference type="Pfam" id="PF03692">
    <property type="entry name" value="CxxCxxCC"/>
    <property type="match status" value="1"/>
</dbReference>